<evidence type="ECO:0000256" key="8">
    <source>
        <dbReference type="ARBA" id="ARBA00023235"/>
    </source>
</evidence>
<dbReference type="Pfam" id="PF01676">
    <property type="entry name" value="Metalloenzyme"/>
    <property type="match status" value="1"/>
</dbReference>
<dbReference type="InterPro" id="IPR005995">
    <property type="entry name" value="Pgm_bpd_ind"/>
</dbReference>
<dbReference type="PIRSF" id="PIRSF001492">
    <property type="entry name" value="IPGAM"/>
    <property type="match status" value="1"/>
</dbReference>
<keyword evidence="5" id="KW-0479">Metal-binding</keyword>
<dbReference type="FunFam" id="3.40.1450.10:FF:000002">
    <property type="entry name" value="2,3-bisphosphoglycerate-independent phosphoglycerate mutase"/>
    <property type="match status" value="1"/>
</dbReference>
<dbReference type="SUPFAM" id="SSF64158">
    <property type="entry name" value="2,3-Bisphosphoglycerate-independent phosphoglycerate mutase, substrate-binding domain"/>
    <property type="match status" value="1"/>
</dbReference>
<evidence type="ECO:0000313" key="11">
    <source>
        <dbReference type="EMBL" id="KAA6341508.1"/>
    </source>
</evidence>
<dbReference type="Gene3D" id="3.40.720.10">
    <property type="entry name" value="Alkaline Phosphatase, subunit A"/>
    <property type="match status" value="1"/>
</dbReference>
<evidence type="ECO:0000256" key="1">
    <source>
        <dbReference type="ARBA" id="ARBA00001936"/>
    </source>
</evidence>
<evidence type="ECO:0000259" key="9">
    <source>
        <dbReference type="Pfam" id="PF01676"/>
    </source>
</evidence>
<keyword evidence="6" id="KW-0324">Glycolysis</keyword>
<keyword evidence="7" id="KW-0464">Manganese</keyword>
<feature type="domain" description="BPG-independent PGAM N-terminal" evidence="10">
    <location>
        <begin position="81"/>
        <end position="291"/>
    </location>
</feature>
<dbReference type="PANTHER" id="PTHR31637:SF0">
    <property type="entry name" value="2,3-BISPHOSPHOGLYCERATE-INDEPENDENT PHOSPHOGLYCERATE MUTASE"/>
    <property type="match status" value="1"/>
</dbReference>
<evidence type="ECO:0000256" key="7">
    <source>
        <dbReference type="ARBA" id="ARBA00023211"/>
    </source>
</evidence>
<accession>A0A5J4S6Q6</accession>
<evidence type="ECO:0000256" key="3">
    <source>
        <dbReference type="ARBA" id="ARBA00008819"/>
    </source>
</evidence>
<proteinExistence type="inferred from homology"/>
<dbReference type="InterPro" id="IPR017850">
    <property type="entry name" value="Alkaline_phosphatase_core_sf"/>
</dbReference>
<dbReference type="GO" id="GO:0030145">
    <property type="term" value="F:manganese ion binding"/>
    <property type="evidence" value="ECO:0007669"/>
    <property type="project" value="InterPro"/>
</dbReference>
<evidence type="ECO:0000256" key="6">
    <source>
        <dbReference type="ARBA" id="ARBA00023152"/>
    </source>
</evidence>
<dbReference type="NCBIfam" id="TIGR01307">
    <property type="entry name" value="pgm_bpd_ind"/>
    <property type="match status" value="1"/>
</dbReference>
<keyword evidence="8 11" id="KW-0413">Isomerase</keyword>
<dbReference type="UniPathway" id="UPA00109">
    <property type="reaction ID" value="UER00186"/>
</dbReference>
<dbReference type="Gene3D" id="3.40.1450.10">
    <property type="entry name" value="BPG-independent phosphoglycerate mutase, domain B"/>
    <property type="match status" value="1"/>
</dbReference>
<comment type="similarity">
    <text evidence="3">Belongs to the BPG-independent phosphoglycerate mutase family.</text>
</comment>
<feature type="domain" description="Metalloenzyme" evidence="9">
    <location>
        <begin position="3"/>
        <end position="492"/>
    </location>
</feature>
<evidence type="ECO:0000256" key="2">
    <source>
        <dbReference type="ARBA" id="ARBA00004798"/>
    </source>
</evidence>
<name>A0A5J4S6Q6_9ZZZZ</name>
<gene>
    <name evidence="11" type="ORF">EZS27_010679</name>
</gene>
<evidence type="ECO:0000259" key="10">
    <source>
        <dbReference type="Pfam" id="PF06415"/>
    </source>
</evidence>
<reference evidence="11" key="1">
    <citation type="submission" date="2019-03" db="EMBL/GenBank/DDBJ databases">
        <title>Single cell metagenomics reveals metabolic interactions within the superorganism composed of flagellate Streblomastix strix and complex community of Bacteroidetes bacteria on its surface.</title>
        <authorList>
            <person name="Treitli S.C."/>
            <person name="Kolisko M."/>
            <person name="Husnik F."/>
            <person name="Keeling P."/>
            <person name="Hampl V."/>
        </authorList>
    </citation>
    <scope>NUCLEOTIDE SEQUENCE</scope>
    <source>
        <strain evidence="11">STM</strain>
    </source>
</reference>
<dbReference type="EC" id="5.4.2.12" evidence="4"/>
<comment type="cofactor">
    <cofactor evidence="1">
        <name>Mn(2+)</name>
        <dbReference type="ChEBI" id="CHEBI:29035"/>
    </cofactor>
</comment>
<dbReference type="GO" id="GO:0005829">
    <property type="term" value="C:cytosol"/>
    <property type="evidence" value="ECO:0007669"/>
    <property type="project" value="TreeGrafter"/>
</dbReference>
<dbReference type="Pfam" id="PF06415">
    <property type="entry name" value="iPGM_N"/>
    <property type="match status" value="1"/>
</dbReference>
<dbReference type="PANTHER" id="PTHR31637">
    <property type="entry name" value="2,3-BISPHOSPHOGLYCERATE-INDEPENDENT PHOSPHOGLYCERATE MUTASE"/>
    <property type="match status" value="1"/>
</dbReference>
<dbReference type="GO" id="GO:0004619">
    <property type="term" value="F:phosphoglycerate mutase activity"/>
    <property type="evidence" value="ECO:0007669"/>
    <property type="project" value="UniProtKB-EC"/>
</dbReference>
<sequence>MKKKALLMILDGWGIGNHGKADVIYNTPTPYWDYLLKTYPNSQLQASGEDVGLPDGQMGNSEVGHLNIGAGRVVYQDLVKINLACRDNSILKNPEIVSAFSYAKERGKSIHFMGLTSDGGVHSSLDHLFKLCDIAKEYKIENTFIHCFMDGRDTDPKSGKGFIEHLDAHCKATTGKIASIVGRYYAMDRDKRWERVKEGYDLLVNGVGKKATDMLQAMQESYDEGVTDEFIKPIANAHVDGTIKEGDAVIFFNYRNDRAKELTVALTQQDMPEAGMKTIPNLQYYCMTPYDASFKGLHILFDKENVDNTLGEYLSKEKKTQLHIAETEKYAHVTFFFNGGREAPYEGEDRILVPSPKVATYDLKPEMSAYEVKDKLVEAINANKYDFIVVNYANGDMVGHTGIYAVIEKAVVAVDACVKDTIEAAKANGYEAIIIADHGNADNAINEDGTPNTAHSLNPVPFIYVTENKGAKVQNGRLADVAPSILKIIGMEIPKEMNGKVLIAD</sequence>
<dbReference type="AlphaFoldDB" id="A0A5J4S6Q6"/>
<comment type="caution">
    <text evidence="11">The sequence shown here is derived from an EMBL/GenBank/DDBJ whole genome shotgun (WGS) entry which is preliminary data.</text>
</comment>
<evidence type="ECO:0000256" key="4">
    <source>
        <dbReference type="ARBA" id="ARBA00012026"/>
    </source>
</evidence>
<dbReference type="GO" id="GO:0006096">
    <property type="term" value="P:glycolytic process"/>
    <property type="evidence" value="ECO:0007669"/>
    <property type="project" value="UniProtKB-UniPathway"/>
</dbReference>
<dbReference type="HAMAP" id="MF_01038">
    <property type="entry name" value="GpmI"/>
    <property type="match status" value="1"/>
</dbReference>
<dbReference type="InterPro" id="IPR006124">
    <property type="entry name" value="Metalloenzyme"/>
</dbReference>
<dbReference type="EMBL" id="SNRY01000383">
    <property type="protein sequence ID" value="KAA6341508.1"/>
    <property type="molecule type" value="Genomic_DNA"/>
</dbReference>
<comment type="pathway">
    <text evidence="2">Carbohydrate degradation; glycolysis; pyruvate from D-glyceraldehyde 3-phosphate: step 3/5.</text>
</comment>
<dbReference type="GO" id="GO:0006007">
    <property type="term" value="P:glucose catabolic process"/>
    <property type="evidence" value="ECO:0007669"/>
    <property type="project" value="InterPro"/>
</dbReference>
<organism evidence="11">
    <name type="scientific">termite gut metagenome</name>
    <dbReference type="NCBI Taxonomy" id="433724"/>
    <lineage>
        <taxon>unclassified sequences</taxon>
        <taxon>metagenomes</taxon>
        <taxon>organismal metagenomes</taxon>
    </lineage>
</organism>
<dbReference type="SUPFAM" id="SSF53649">
    <property type="entry name" value="Alkaline phosphatase-like"/>
    <property type="match status" value="1"/>
</dbReference>
<protein>
    <recommendedName>
        <fullName evidence="4">phosphoglycerate mutase (2,3-diphosphoglycerate-independent)</fullName>
        <ecNumber evidence="4">5.4.2.12</ecNumber>
    </recommendedName>
</protein>
<dbReference type="InterPro" id="IPR036646">
    <property type="entry name" value="PGAM_B_sf"/>
</dbReference>
<dbReference type="InterPro" id="IPR011258">
    <property type="entry name" value="BPG-indep_PGM_N"/>
</dbReference>
<evidence type="ECO:0000256" key="5">
    <source>
        <dbReference type="ARBA" id="ARBA00022723"/>
    </source>
</evidence>
<dbReference type="CDD" id="cd16010">
    <property type="entry name" value="iPGM"/>
    <property type="match status" value="1"/>
</dbReference>